<dbReference type="RefSeq" id="XP_014158496.1">
    <property type="nucleotide sequence ID" value="XM_014303021.1"/>
</dbReference>
<evidence type="ECO:0000256" key="2">
    <source>
        <dbReference type="ARBA" id="ARBA00022737"/>
    </source>
</evidence>
<dbReference type="EMBL" id="KQ241753">
    <property type="protein sequence ID" value="KNC84594.1"/>
    <property type="molecule type" value="Genomic_DNA"/>
</dbReference>
<organism evidence="8 9">
    <name type="scientific">Sphaeroforma arctica JP610</name>
    <dbReference type="NCBI Taxonomy" id="667725"/>
    <lineage>
        <taxon>Eukaryota</taxon>
        <taxon>Ichthyosporea</taxon>
        <taxon>Ichthyophonida</taxon>
        <taxon>Sphaeroforma</taxon>
    </lineage>
</organism>
<dbReference type="Pfam" id="PF00096">
    <property type="entry name" value="zf-C2H2"/>
    <property type="match status" value="2"/>
</dbReference>
<dbReference type="SMART" id="SM00355">
    <property type="entry name" value="ZnF_C2H2"/>
    <property type="match status" value="4"/>
</dbReference>
<feature type="domain" description="C2H2-type" evidence="7">
    <location>
        <begin position="71"/>
        <end position="100"/>
    </location>
</feature>
<feature type="domain" description="C2H2-type" evidence="7">
    <location>
        <begin position="11"/>
        <end position="40"/>
    </location>
</feature>
<dbReference type="STRING" id="667725.A0A0L0G6P9"/>
<dbReference type="PROSITE" id="PS50157">
    <property type="entry name" value="ZINC_FINGER_C2H2_2"/>
    <property type="match status" value="3"/>
</dbReference>
<name>A0A0L0G6P9_9EUKA</name>
<proteinExistence type="predicted"/>
<dbReference type="GO" id="GO:0045944">
    <property type="term" value="P:positive regulation of transcription by RNA polymerase II"/>
    <property type="evidence" value="ECO:0007669"/>
    <property type="project" value="UniProtKB-ARBA"/>
</dbReference>
<feature type="compositionally biased region" description="Polar residues" evidence="6">
    <location>
        <begin position="549"/>
        <end position="561"/>
    </location>
</feature>
<evidence type="ECO:0000313" key="9">
    <source>
        <dbReference type="Proteomes" id="UP000054560"/>
    </source>
</evidence>
<evidence type="ECO:0000259" key="7">
    <source>
        <dbReference type="PROSITE" id="PS50157"/>
    </source>
</evidence>
<dbReference type="Gene3D" id="3.30.160.60">
    <property type="entry name" value="Classic Zinc Finger"/>
    <property type="match status" value="4"/>
</dbReference>
<dbReference type="PANTHER" id="PTHR19818">
    <property type="entry name" value="ZINC FINGER PROTEIN ZIC AND GLI"/>
    <property type="match status" value="1"/>
</dbReference>
<evidence type="ECO:0000256" key="4">
    <source>
        <dbReference type="ARBA" id="ARBA00022833"/>
    </source>
</evidence>
<dbReference type="InterPro" id="IPR036236">
    <property type="entry name" value="Znf_C2H2_sf"/>
</dbReference>
<evidence type="ECO:0000256" key="3">
    <source>
        <dbReference type="ARBA" id="ARBA00022771"/>
    </source>
</evidence>
<evidence type="ECO:0000256" key="1">
    <source>
        <dbReference type="ARBA" id="ARBA00022723"/>
    </source>
</evidence>
<sequence>MHESKLEDKPYRCEYTGCRAAFIHHSALKTHSYTHSGERPYRCEYRGCDASFAHPSNLATHKRIHTGEKPYVCKEEGCTAAFAQSSNLTRHIRSHTKQKPYVCEVCKARYSSVRSRSRHMLTHDAVAHSSSTVRARAATATGRKRLSDAGVVFSAGESENVKTDEDESKDDDGAYTRVDECAAVVPSLLSKRKRYSISHPYAGAHPRVDRVDSCTHMYGQALTRSAMYVDASLSSRRAHLLYDDENVDGLDTEMEGSNFYSEARSYIHTSDVDAVEVEKGHVESIGHSTGLDKGALRMSSDNPSAVVDSDEGGTHYANTPAKYKTEATRMSVDSMLMPSSRQWSDIPEQHSIPEQPHSELHRYVPPACRELNDADTRADHFDSKPSLIRYDGLGTSLIHTPTQRQRQRRSTISSSNDYTGDSARPDGSNLRMPANINSNYNQYNQTLTQAQIHAQAKADARARGSQHASVQSACVPDRVSDVIVSSSYPAIDDIKWARSRRASKKHRDSGVDLDEDMEMAHEICVRYEFQQQRQQRMSMDNESDVRTTVGRNITKSVSAQENARRGTKTSRREKSSYTSPHLTDQWEDCLEHTKQNVTIQSPVQYRTSVQTSHSPYRTDSEVPRFNNKNDQGLCREESRATVTSQAQDHDAPEGNRLPSDSEAPPQHRSSLNMLVEVLQNLVKS</sequence>
<dbReference type="Proteomes" id="UP000054560">
    <property type="component" value="Unassembled WGS sequence"/>
</dbReference>
<reference evidence="8 9" key="1">
    <citation type="submission" date="2011-02" db="EMBL/GenBank/DDBJ databases">
        <title>The Genome Sequence of Sphaeroforma arctica JP610.</title>
        <authorList>
            <consortium name="The Broad Institute Genome Sequencing Platform"/>
            <person name="Russ C."/>
            <person name="Cuomo C."/>
            <person name="Young S.K."/>
            <person name="Zeng Q."/>
            <person name="Gargeya S."/>
            <person name="Alvarado L."/>
            <person name="Berlin A."/>
            <person name="Chapman S.B."/>
            <person name="Chen Z."/>
            <person name="Freedman E."/>
            <person name="Gellesch M."/>
            <person name="Goldberg J."/>
            <person name="Griggs A."/>
            <person name="Gujja S."/>
            <person name="Heilman E."/>
            <person name="Heiman D."/>
            <person name="Howarth C."/>
            <person name="Mehta T."/>
            <person name="Neiman D."/>
            <person name="Pearson M."/>
            <person name="Roberts A."/>
            <person name="Saif S."/>
            <person name="Shea T."/>
            <person name="Shenoy N."/>
            <person name="Sisk P."/>
            <person name="Stolte C."/>
            <person name="Sykes S."/>
            <person name="White J."/>
            <person name="Yandava C."/>
            <person name="Burger G."/>
            <person name="Gray M.W."/>
            <person name="Holland P.W.H."/>
            <person name="King N."/>
            <person name="Lang F.B.F."/>
            <person name="Roger A.J."/>
            <person name="Ruiz-Trillo I."/>
            <person name="Haas B."/>
            <person name="Nusbaum C."/>
            <person name="Birren B."/>
        </authorList>
    </citation>
    <scope>NUCLEOTIDE SEQUENCE [LARGE SCALE GENOMIC DNA]</scope>
    <source>
        <strain evidence="8 9">JP610</strain>
    </source>
</reference>
<feature type="region of interest" description="Disordered" evidence="6">
    <location>
        <begin position="293"/>
        <end position="313"/>
    </location>
</feature>
<keyword evidence="2" id="KW-0677">Repeat</keyword>
<protein>
    <recommendedName>
        <fullName evidence="7">C2H2-type domain-containing protein</fullName>
    </recommendedName>
</protein>
<dbReference type="GO" id="GO:0008270">
    <property type="term" value="F:zinc ion binding"/>
    <property type="evidence" value="ECO:0007669"/>
    <property type="project" value="UniProtKB-KW"/>
</dbReference>
<feature type="compositionally biased region" description="Low complexity" evidence="6">
    <location>
        <begin position="400"/>
        <end position="415"/>
    </location>
</feature>
<dbReference type="FunFam" id="3.30.160.60:FF:000125">
    <property type="entry name" value="Putative zinc finger protein 143"/>
    <property type="match status" value="2"/>
</dbReference>
<dbReference type="OrthoDB" id="2188412at2759"/>
<dbReference type="GO" id="GO:0000978">
    <property type="term" value="F:RNA polymerase II cis-regulatory region sequence-specific DNA binding"/>
    <property type="evidence" value="ECO:0007669"/>
    <property type="project" value="TreeGrafter"/>
</dbReference>
<keyword evidence="1" id="KW-0479">Metal-binding</keyword>
<dbReference type="GO" id="GO:0005634">
    <property type="term" value="C:nucleus"/>
    <property type="evidence" value="ECO:0007669"/>
    <property type="project" value="UniProtKB-ARBA"/>
</dbReference>
<feature type="region of interest" description="Disordered" evidence="6">
    <location>
        <begin position="601"/>
        <end position="671"/>
    </location>
</feature>
<keyword evidence="4" id="KW-0862">Zinc</keyword>
<feature type="region of interest" description="Disordered" evidence="6">
    <location>
        <begin position="535"/>
        <end position="581"/>
    </location>
</feature>
<dbReference type="InterPro" id="IPR013087">
    <property type="entry name" value="Znf_C2H2_type"/>
</dbReference>
<dbReference type="PANTHER" id="PTHR19818:SF139">
    <property type="entry name" value="PAIR-RULE PROTEIN ODD-PAIRED"/>
    <property type="match status" value="1"/>
</dbReference>
<gene>
    <name evidence="8" type="ORF">SARC_03191</name>
</gene>
<evidence type="ECO:0000256" key="5">
    <source>
        <dbReference type="PROSITE-ProRule" id="PRU00042"/>
    </source>
</evidence>
<accession>A0A0L0G6P9</accession>
<dbReference type="eggNOG" id="KOG1721">
    <property type="taxonomic scope" value="Eukaryota"/>
</dbReference>
<feature type="region of interest" description="Disordered" evidence="6">
    <location>
        <begin position="393"/>
        <end position="433"/>
    </location>
</feature>
<dbReference type="InterPro" id="IPR050329">
    <property type="entry name" value="GLI_C2H2-zinc-finger"/>
</dbReference>
<dbReference type="PROSITE" id="PS00028">
    <property type="entry name" value="ZINC_FINGER_C2H2_1"/>
    <property type="match status" value="4"/>
</dbReference>
<feature type="compositionally biased region" description="Polar residues" evidence="6">
    <location>
        <begin position="601"/>
        <end position="615"/>
    </location>
</feature>
<keyword evidence="9" id="KW-1185">Reference proteome</keyword>
<evidence type="ECO:0000313" key="8">
    <source>
        <dbReference type="EMBL" id="KNC84594.1"/>
    </source>
</evidence>
<dbReference type="AlphaFoldDB" id="A0A0L0G6P9"/>
<feature type="domain" description="C2H2-type" evidence="7">
    <location>
        <begin position="41"/>
        <end position="70"/>
    </location>
</feature>
<dbReference type="SUPFAM" id="SSF57667">
    <property type="entry name" value="beta-beta-alpha zinc fingers"/>
    <property type="match status" value="2"/>
</dbReference>
<evidence type="ECO:0000256" key="6">
    <source>
        <dbReference type="SAM" id="MobiDB-lite"/>
    </source>
</evidence>
<dbReference type="GO" id="GO:0000981">
    <property type="term" value="F:DNA-binding transcription factor activity, RNA polymerase II-specific"/>
    <property type="evidence" value="ECO:0007669"/>
    <property type="project" value="TreeGrafter"/>
</dbReference>
<dbReference type="GeneID" id="25903695"/>
<keyword evidence="3 5" id="KW-0863">Zinc-finger</keyword>
<dbReference type="FunFam" id="3.30.160.60:FF:000072">
    <property type="entry name" value="zinc finger protein 143 isoform X1"/>
    <property type="match status" value="1"/>
</dbReference>